<protein>
    <submittedName>
        <fullName evidence="2">Uncharacterized protein</fullName>
    </submittedName>
</protein>
<dbReference type="EMBL" id="CP046457">
    <property type="protein sequence ID" value="QGU00117.1"/>
    <property type="molecule type" value="Genomic_DNA"/>
</dbReference>
<keyword evidence="3" id="KW-1185">Reference proteome</keyword>
<sequence>MNKEEKLEVLRQTHKKIEDLKQYNIPVALENIEKLKAKKADPLFIEKQKVRLSKNYKRLENLENKMNKLLQELGEHAQKNDK</sequence>
<evidence type="ECO:0000313" key="3">
    <source>
        <dbReference type="Proteomes" id="UP000426444"/>
    </source>
</evidence>
<gene>
    <name evidence="2" type="ORF">SYNTR_1523</name>
</gene>
<dbReference type="Proteomes" id="UP000426444">
    <property type="component" value="Chromosome"/>
</dbReference>
<dbReference type="RefSeq" id="WP_156203936.1">
    <property type="nucleotide sequence ID" value="NZ_CP046457.1"/>
</dbReference>
<name>A0A6I6DG83_9FIRM</name>
<accession>A0A6I6DG83</accession>
<dbReference type="OrthoDB" id="9993350at2"/>
<proteinExistence type="predicted"/>
<dbReference type="KEGG" id="salq:SYNTR_1523"/>
<dbReference type="AlphaFoldDB" id="A0A6I6DG83"/>
<evidence type="ECO:0000256" key="1">
    <source>
        <dbReference type="SAM" id="Coils"/>
    </source>
</evidence>
<organism evidence="2 3">
    <name type="scientific">Candidatus Syntrophocurvum alkaliphilum</name>
    <dbReference type="NCBI Taxonomy" id="2293317"/>
    <lineage>
        <taxon>Bacteria</taxon>
        <taxon>Bacillati</taxon>
        <taxon>Bacillota</taxon>
        <taxon>Clostridia</taxon>
        <taxon>Eubacteriales</taxon>
        <taxon>Syntrophomonadaceae</taxon>
        <taxon>Candidatus Syntrophocurvum</taxon>
    </lineage>
</organism>
<evidence type="ECO:0000313" key="2">
    <source>
        <dbReference type="EMBL" id="QGU00117.1"/>
    </source>
</evidence>
<feature type="coiled-coil region" evidence="1">
    <location>
        <begin position="45"/>
        <end position="79"/>
    </location>
</feature>
<reference evidence="3" key="1">
    <citation type="journal article" date="2019" name="Microbiology">
        <title>Complete Genome Sequence of an Uncultured Bacterium of the Candidate Phylum Bipolaricaulota.</title>
        <authorList>
            <person name="Kadnikov V.V."/>
            <person name="Mardanov A.V."/>
            <person name="Beletsky A.V."/>
            <person name="Frank Y.A."/>
            <person name="Karnachuk O.V."/>
            <person name="Ravin N.V."/>
        </authorList>
    </citation>
    <scope>NUCLEOTIDE SEQUENCE [LARGE SCALE GENOMIC DNA]</scope>
</reference>
<keyword evidence="1" id="KW-0175">Coiled coil</keyword>